<dbReference type="GO" id="GO:0004497">
    <property type="term" value="F:monooxygenase activity"/>
    <property type="evidence" value="ECO:0007669"/>
    <property type="project" value="InterPro"/>
</dbReference>
<dbReference type="GO" id="GO:0005506">
    <property type="term" value="F:iron ion binding"/>
    <property type="evidence" value="ECO:0007669"/>
    <property type="project" value="InterPro"/>
</dbReference>
<accession>A0AAV4B5W7</accession>
<sequence>MHQVIDESIRCGISTVFAARSKEEEIELGGYKIPKNTPVVQALGVVMADEKWWSAPQEHPYAFPPFGFAGKRKCPGYKFVYIKATVFLTSVLRRFKVLPHGDQQLTHEQGFSTHPVEELWVKLVKRQV</sequence>
<dbReference type="SUPFAM" id="SSF48264">
    <property type="entry name" value="Cytochrome P450"/>
    <property type="match status" value="1"/>
</dbReference>
<name>A0AAV4B5W7_9GAST</name>
<comment type="similarity">
    <text evidence="1">Belongs to the cytochrome P450 family.</text>
</comment>
<comment type="caution">
    <text evidence="2">The sequence shown here is derived from an EMBL/GenBank/DDBJ whole genome shotgun (WGS) entry which is preliminary data.</text>
</comment>
<organism evidence="2 3">
    <name type="scientific">Plakobranchus ocellatus</name>
    <dbReference type="NCBI Taxonomy" id="259542"/>
    <lineage>
        <taxon>Eukaryota</taxon>
        <taxon>Metazoa</taxon>
        <taxon>Spiralia</taxon>
        <taxon>Lophotrochozoa</taxon>
        <taxon>Mollusca</taxon>
        <taxon>Gastropoda</taxon>
        <taxon>Heterobranchia</taxon>
        <taxon>Euthyneura</taxon>
        <taxon>Panpulmonata</taxon>
        <taxon>Sacoglossa</taxon>
        <taxon>Placobranchoidea</taxon>
        <taxon>Plakobranchidae</taxon>
        <taxon>Plakobranchus</taxon>
    </lineage>
</organism>
<dbReference type="InterPro" id="IPR001128">
    <property type="entry name" value="Cyt_P450"/>
</dbReference>
<dbReference type="GO" id="GO:0016705">
    <property type="term" value="F:oxidoreductase activity, acting on paired donors, with incorporation or reduction of molecular oxygen"/>
    <property type="evidence" value="ECO:0007669"/>
    <property type="project" value="InterPro"/>
</dbReference>
<gene>
    <name evidence="2" type="ORF">PoB_004108200</name>
</gene>
<dbReference type="GO" id="GO:0020037">
    <property type="term" value="F:heme binding"/>
    <property type="evidence" value="ECO:0007669"/>
    <property type="project" value="InterPro"/>
</dbReference>
<keyword evidence="3" id="KW-1185">Reference proteome</keyword>
<evidence type="ECO:0000256" key="1">
    <source>
        <dbReference type="ARBA" id="ARBA00010617"/>
    </source>
</evidence>
<dbReference type="PANTHER" id="PTHR24280">
    <property type="entry name" value="CYTOCHROME P450 20A1"/>
    <property type="match status" value="1"/>
</dbReference>
<evidence type="ECO:0000313" key="3">
    <source>
        <dbReference type="Proteomes" id="UP000735302"/>
    </source>
</evidence>
<dbReference type="AlphaFoldDB" id="A0AAV4B5W7"/>
<dbReference type="GO" id="GO:0016020">
    <property type="term" value="C:membrane"/>
    <property type="evidence" value="ECO:0007669"/>
    <property type="project" value="TreeGrafter"/>
</dbReference>
<proteinExistence type="inferred from homology"/>
<dbReference type="PANTHER" id="PTHR24280:SF4">
    <property type="entry name" value="CYTOCHROME P450 20A1"/>
    <property type="match status" value="1"/>
</dbReference>
<dbReference type="InterPro" id="IPR036396">
    <property type="entry name" value="Cyt_P450_sf"/>
</dbReference>
<evidence type="ECO:0000313" key="2">
    <source>
        <dbReference type="EMBL" id="GFO14577.1"/>
    </source>
</evidence>
<protein>
    <submittedName>
        <fullName evidence="2">Cytochrome p450 20a1</fullName>
    </submittedName>
</protein>
<dbReference type="Pfam" id="PF00067">
    <property type="entry name" value="p450"/>
    <property type="match status" value="1"/>
</dbReference>
<dbReference type="EMBL" id="BLXT01004580">
    <property type="protein sequence ID" value="GFO14577.1"/>
    <property type="molecule type" value="Genomic_DNA"/>
</dbReference>
<dbReference type="InterPro" id="IPR052666">
    <property type="entry name" value="CYP450_20A1-like"/>
</dbReference>
<dbReference type="Proteomes" id="UP000735302">
    <property type="component" value="Unassembled WGS sequence"/>
</dbReference>
<reference evidence="2 3" key="1">
    <citation type="journal article" date="2021" name="Elife">
        <title>Chloroplast acquisition without the gene transfer in kleptoplastic sea slugs, Plakobranchus ocellatus.</title>
        <authorList>
            <person name="Maeda T."/>
            <person name="Takahashi S."/>
            <person name="Yoshida T."/>
            <person name="Shimamura S."/>
            <person name="Takaki Y."/>
            <person name="Nagai Y."/>
            <person name="Toyoda A."/>
            <person name="Suzuki Y."/>
            <person name="Arimoto A."/>
            <person name="Ishii H."/>
            <person name="Satoh N."/>
            <person name="Nishiyama T."/>
            <person name="Hasebe M."/>
            <person name="Maruyama T."/>
            <person name="Minagawa J."/>
            <person name="Obokata J."/>
            <person name="Shigenobu S."/>
        </authorList>
    </citation>
    <scope>NUCLEOTIDE SEQUENCE [LARGE SCALE GENOMIC DNA]</scope>
</reference>
<dbReference type="Gene3D" id="1.10.630.10">
    <property type="entry name" value="Cytochrome P450"/>
    <property type="match status" value="1"/>
</dbReference>